<feature type="transmembrane region" description="Helical" evidence="1">
    <location>
        <begin position="116"/>
        <end position="141"/>
    </location>
</feature>
<name>A0A5C3Q8A8_9AGAR</name>
<sequence>MASRRRCIWWPAGPSPEFLLPFNETLAMSLHSRLGRARRVDTTASFLFESWMVHTGRCIVLSESCSFPLHPGQFLHSGLPPSPRATLSPPPSRYRSTGVHPWVSLSCSRLVREPDAIFRLFCLALFYAFLLLLLLVCLTVSR</sequence>
<organism evidence="2 3">
    <name type="scientific">Pterulicium gracile</name>
    <dbReference type="NCBI Taxonomy" id="1884261"/>
    <lineage>
        <taxon>Eukaryota</taxon>
        <taxon>Fungi</taxon>
        <taxon>Dikarya</taxon>
        <taxon>Basidiomycota</taxon>
        <taxon>Agaricomycotina</taxon>
        <taxon>Agaricomycetes</taxon>
        <taxon>Agaricomycetidae</taxon>
        <taxon>Agaricales</taxon>
        <taxon>Pleurotineae</taxon>
        <taxon>Pterulaceae</taxon>
        <taxon>Pterulicium</taxon>
    </lineage>
</organism>
<keyword evidence="3" id="KW-1185">Reference proteome</keyword>
<evidence type="ECO:0000256" key="1">
    <source>
        <dbReference type="SAM" id="Phobius"/>
    </source>
</evidence>
<dbReference type="AlphaFoldDB" id="A0A5C3Q8A8"/>
<protein>
    <submittedName>
        <fullName evidence="2">Uncharacterized protein</fullName>
    </submittedName>
</protein>
<evidence type="ECO:0000313" key="2">
    <source>
        <dbReference type="EMBL" id="TFK98324.1"/>
    </source>
</evidence>
<accession>A0A5C3Q8A8</accession>
<dbReference type="EMBL" id="ML178840">
    <property type="protein sequence ID" value="TFK98324.1"/>
    <property type="molecule type" value="Genomic_DNA"/>
</dbReference>
<keyword evidence="1" id="KW-0812">Transmembrane</keyword>
<dbReference type="Proteomes" id="UP000305067">
    <property type="component" value="Unassembled WGS sequence"/>
</dbReference>
<reference evidence="2 3" key="1">
    <citation type="journal article" date="2019" name="Nat. Ecol. Evol.">
        <title>Megaphylogeny resolves global patterns of mushroom evolution.</title>
        <authorList>
            <person name="Varga T."/>
            <person name="Krizsan K."/>
            <person name="Foldi C."/>
            <person name="Dima B."/>
            <person name="Sanchez-Garcia M."/>
            <person name="Sanchez-Ramirez S."/>
            <person name="Szollosi G.J."/>
            <person name="Szarkandi J.G."/>
            <person name="Papp V."/>
            <person name="Albert L."/>
            <person name="Andreopoulos W."/>
            <person name="Angelini C."/>
            <person name="Antonin V."/>
            <person name="Barry K.W."/>
            <person name="Bougher N.L."/>
            <person name="Buchanan P."/>
            <person name="Buyck B."/>
            <person name="Bense V."/>
            <person name="Catcheside P."/>
            <person name="Chovatia M."/>
            <person name="Cooper J."/>
            <person name="Damon W."/>
            <person name="Desjardin D."/>
            <person name="Finy P."/>
            <person name="Geml J."/>
            <person name="Haridas S."/>
            <person name="Hughes K."/>
            <person name="Justo A."/>
            <person name="Karasinski D."/>
            <person name="Kautmanova I."/>
            <person name="Kiss B."/>
            <person name="Kocsube S."/>
            <person name="Kotiranta H."/>
            <person name="LaButti K.M."/>
            <person name="Lechner B.E."/>
            <person name="Liimatainen K."/>
            <person name="Lipzen A."/>
            <person name="Lukacs Z."/>
            <person name="Mihaltcheva S."/>
            <person name="Morgado L.N."/>
            <person name="Niskanen T."/>
            <person name="Noordeloos M.E."/>
            <person name="Ohm R.A."/>
            <person name="Ortiz-Santana B."/>
            <person name="Ovrebo C."/>
            <person name="Racz N."/>
            <person name="Riley R."/>
            <person name="Savchenko A."/>
            <person name="Shiryaev A."/>
            <person name="Soop K."/>
            <person name="Spirin V."/>
            <person name="Szebenyi C."/>
            <person name="Tomsovsky M."/>
            <person name="Tulloss R.E."/>
            <person name="Uehling J."/>
            <person name="Grigoriev I.V."/>
            <person name="Vagvolgyi C."/>
            <person name="Papp T."/>
            <person name="Martin F.M."/>
            <person name="Miettinen O."/>
            <person name="Hibbett D.S."/>
            <person name="Nagy L.G."/>
        </authorList>
    </citation>
    <scope>NUCLEOTIDE SEQUENCE [LARGE SCALE GENOMIC DNA]</scope>
    <source>
        <strain evidence="2 3">CBS 309.79</strain>
    </source>
</reference>
<gene>
    <name evidence="2" type="ORF">BDV98DRAFT_572982</name>
</gene>
<proteinExistence type="predicted"/>
<keyword evidence="1" id="KW-1133">Transmembrane helix</keyword>
<evidence type="ECO:0000313" key="3">
    <source>
        <dbReference type="Proteomes" id="UP000305067"/>
    </source>
</evidence>
<keyword evidence="1" id="KW-0472">Membrane</keyword>